<dbReference type="InterPro" id="IPR050186">
    <property type="entry name" value="TPT_transporter"/>
</dbReference>
<dbReference type="InParanoid" id="D8Q9H6"/>
<sequence length="404" mass="44907">MPANQGYARPTDSLDGADSRAHEDTLDLDAELGEVHLATPEERKRLWWRHAATNLLFIASWFFFAIILSVYNKWMFSDDHFHFPYPLLVTTFHMLVQFLLAAVLRYAWPQHFRPANSPSRTDYGTKAVPTAMATGLDIGLSNLSLKTISLSFYTMCKSSSLIFVLLFAFIFRLEVFSLRLIGVIFLIFAGVLLMVATETHFVFGGFLLVLSASALGGLRWSLTQLLLKKKDMGMDNPAATLFWLAPAMAVTLGVISLIMDSWLSLLQSEFFESFGASMKTIFFLTAPGVLAFFMVLSEFYILQRAGVVPMSIAGIAKEVTTITISAWFFGDELTPLNITGVAITVSGIVLYTYHKYRKSIESPVPLDPHGIPLSTDDEALGATYDETVRLTSSVGEGDEVRKRS</sequence>
<reference evidence="7 8" key="1">
    <citation type="journal article" date="2010" name="Nat. Biotechnol.">
        <title>Genome sequence of the model mushroom Schizophyllum commune.</title>
        <authorList>
            <person name="Ohm R.A."/>
            <person name="de Jong J.F."/>
            <person name="Lugones L.G."/>
            <person name="Aerts A."/>
            <person name="Kothe E."/>
            <person name="Stajich J.E."/>
            <person name="de Vries R.P."/>
            <person name="Record E."/>
            <person name="Levasseur A."/>
            <person name="Baker S.E."/>
            <person name="Bartholomew K.A."/>
            <person name="Coutinho P.M."/>
            <person name="Erdmann S."/>
            <person name="Fowler T.J."/>
            <person name="Gathman A.C."/>
            <person name="Lombard V."/>
            <person name="Henrissat B."/>
            <person name="Knabe N."/>
            <person name="Kuees U."/>
            <person name="Lilly W.W."/>
            <person name="Lindquist E."/>
            <person name="Lucas S."/>
            <person name="Magnuson J.K."/>
            <person name="Piumi F."/>
            <person name="Raudaskoski M."/>
            <person name="Salamov A."/>
            <person name="Schmutz J."/>
            <person name="Schwarze F.W.M.R."/>
            <person name="vanKuyk P.A."/>
            <person name="Horton J.S."/>
            <person name="Grigoriev I.V."/>
            <person name="Woesten H.A.B."/>
        </authorList>
    </citation>
    <scope>NUCLEOTIDE SEQUENCE [LARGE SCALE GENOMIC DNA]</scope>
    <source>
        <strain evidence="8">H4-8 / FGSC 9210</strain>
    </source>
</reference>
<dbReference type="AlphaFoldDB" id="D8Q9H6"/>
<keyword evidence="8" id="KW-1185">Reference proteome</keyword>
<dbReference type="Pfam" id="PF03151">
    <property type="entry name" value="TPT"/>
    <property type="match status" value="1"/>
</dbReference>
<feature type="transmembrane region" description="Helical" evidence="5">
    <location>
        <begin position="241"/>
        <end position="259"/>
    </location>
</feature>
<name>D8Q9H6_SCHCM</name>
<dbReference type="OrthoDB" id="18894at2759"/>
<evidence type="ECO:0000256" key="5">
    <source>
        <dbReference type="SAM" id="Phobius"/>
    </source>
</evidence>
<feature type="transmembrane region" description="Helical" evidence="5">
    <location>
        <begin position="83"/>
        <end position="108"/>
    </location>
</feature>
<dbReference type="InterPro" id="IPR004853">
    <property type="entry name" value="Sugar_P_trans_dom"/>
</dbReference>
<feature type="transmembrane region" description="Helical" evidence="5">
    <location>
        <begin position="201"/>
        <end position="220"/>
    </location>
</feature>
<keyword evidence="4 5" id="KW-0472">Membrane</keyword>
<comment type="subcellular location">
    <subcellularLocation>
        <location evidence="1">Membrane</location>
        <topology evidence="1">Multi-pass membrane protein</topology>
    </subcellularLocation>
</comment>
<evidence type="ECO:0000259" key="6">
    <source>
        <dbReference type="Pfam" id="PF03151"/>
    </source>
</evidence>
<dbReference type="VEuPathDB" id="FungiDB:SCHCODRAFT_02631774"/>
<gene>
    <name evidence="7" type="ORF">SCHCODRAFT_57845</name>
</gene>
<dbReference type="OMA" id="WLMKSFP"/>
<dbReference type="Proteomes" id="UP000007431">
    <property type="component" value="Unassembled WGS sequence"/>
</dbReference>
<feature type="transmembrane region" description="Helical" evidence="5">
    <location>
        <begin position="178"/>
        <end position="195"/>
    </location>
</feature>
<protein>
    <recommendedName>
        <fullName evidence="6">Sugar phosphate transporter domain-containing protein</fullName>
    </recommendedName>
</protein>
<dbReference type="GeneID" id="9588338"/>
<feature type="domain" description="Sugar phosphate transporter" evidence="6">
    <location>
        <begin position="55"/>
        <end position="351"/>
    </location>
</feature>
<feature type="transmembrane region" description="Helical" evidence="5">
    <location>
        <begin position="51"/>
        <end position="71"/>
    </location>
</feature>
<feature type="transmembrane region" description="Helical" evidence="5">
    <location>
        <begin position="279"/>
        <end position="301"/>
    </location>
</feature>
<evidence type="ECO:0000256" key="2">
    <source>
        <dbReference type="ARBA" id="ARBA00022692"/>
    </source>
</evidence>
<proteinExistence type="predicted"/>
<dbReference type="PANTHER" id="PTHR11132">
    <property type="entry name" value="SOLUTE CARRIER FAMILY 35"/>
    <property type="match status" value="1"/>
</dbReference>
<evidence type="ECO:0000313" key="8">
    <source>
        <dbReference type="Proteomes" id="UP000007431"/>
    </source>
</evidence>
<keyword evidence="2 5" id="KW-0812">Transmembrane</keyword>
<evidence type="ECO:0000256" key="3">
    <source>
        <dbReference type="ARBA" id="ARBA00022989"/>
    </source>
</evidence>
<dbReference type="FunCoup" id="D8Q9H6">
    <property type="interactions" value="399"/>
</dbReference>
<dbReference type="HOGENOM" id="CLU_022332_1_0_1"/>
<dbReference type="STRING" id="578458.D8Q9H6"/>
<organism evidence="8">
    <name type="scientific">Schizophyllum commune (strain H4-8 / FGSC 9210)</name>
    <name type="common">Split gill fungus</name>
    <dbReference type="NCBI Taxonomy" id="578458"/>
    <lineage>
        <taxon>Eukaryota</taxon>
        <taxon>Fungi</taxon>
        <taxon>Dikarya</taxon>
        <taxon>Basidiomycota</taxon>
        <taxon>Agaricomycotina</taxon>
        <taxon>Agaricomycetes</taxon>
        <taxon>Agaricomycetidae</taxon>
        <taxon>Agaricales</taxon>
        <taxon>Schizophyllaceae</taxon>
        <taxon>Schizophyllum</taxon>
    </lineage>
</organism>
<accession>D8Q9H6</accession>
<feature type="transmembrane region" description="Helical" evidence="5">
    <location>
        <begin position="308"/>
        <end position="329"/>
    </location>
</feature>
<dbReference type="EMBL" id="GL377308">
    <property type="protein sequence ID" value="EFI95659.1"/>
    <property type="molecule type" value="Genomic_DNA"/>
</dbReference>
<evidence type="ECO:0000256" key="4">
    <source>
        <dbReference type="ARBA" id="ARBA00023136"/>
    </source>
</evidence>
<keyword evidence="3 5" id="KW-1133">Transmembrane helix</keyword>
<dbReference type="GO" id="GO:0016020">
    <property type="term" value="C:membrane"/>
    <property type="evidence" value="ECO:0007669"/>
    <property type="project" value="UniProtKB-SubCell"/>
</dbReference>
<evidence type="ECO:0000313" key="7">
    <source>
        <dbReference type="EMBL" id="EFI95659.1"/>
    </source>
</evidence>
<feature type="transmembrane region" description="Helical" evidence="5">
    <location>
        <begin position="150"/>
        <end position="171"/>
    </location>
</feature>
<evidence type="ECO:0000256" key="1">
    <source>
        <dbReference type="ARBA" id="ARBA00004141"/>
    </source>
</evidence>
<dbReference type="KEGG" id="scm:SCHCO_02631774"/>
<feature type="transmembrane region" description="Helical" evidence="5">
    <location>
        <begin position="335"/>
        <end position="353"/>
    </location>
</feature>
<dbReference type="eggNOG" id="KOG1443">
    <property type="taxonomic scope" value="Eukaryota"/>
</dbReference>